<accession>A0AAU9XI18</accession>
<organism evidence="1 2">
    <name type="scientific">Pocillopora meandrina</name>
    <dbReference type="NCBI Taxonomy" id="46732"/>
    <lineage>
        <taxon>Eukaryota</taxon>
        <taxon>Metazoa</taxon>
        <taxon>Cnidaria</taxon>
        <taxon>Anthozoa</taxon>
        <taxon>Hexacorallia</taxon>
        <taxon>Scleractinia</taxon>
        <taxon>Astrocoeniina</taxon>
        <taxon>Pocilloporidae</taxon>
        <taxon>Pocillopora</taxon>
    </lineage>
</organism>
<reference evidence="1 2" key="1">
    <citation type="submission" date="2022-05" db="EMBL/GenBank/DDBJ databases">
        <authorList>
            <consortium name="Genoscope - CEA"/>
            <person name="William W."/>
        </authorList>
    </citation>
    <scope>NUCLEOTIDE SEQUENCE [LARGE SCALE GENOMIC DNA]</scope>
</reference>
<protein>
    <submittedName>
        <fullName evidence="1">Uncharacterized protein</fullName>
    </submittedName>
</protein>
<feature type="non-terminal residue" evidence="1">
    <location>
        <position position="1"/>
    </location>
</feature>
<dbReference type="Proteomes" id="UP001159428">
    <property type="component" value="Unassembled WGS sequence"/>
</dbReference>
<name>A0AAU9XI18_9CNID</name>
<gene>
    <name evidence="1" type="ORF">PMEA_00024255</name>
</gene>
<comment type="caution">
    <text evidence="1">The sequence shown here is derived from an EMBL/GenBank/DDBJ whole genome shotgun (WGS) entry which is preliminary data.</text>
</comment>
<sequence>GVNCIDTPGININHATNVKNLGEFLKDYSDKVGPTYTTRQLDCNTKRCSQQIWQHIMMDLLKGRRYYKHQLLLLLSMSSYS</sequence>
<evidence type="ECO:0000313" key="2">
    <source>
        <dbReference type="Proteomes" id="UP001159428"/>
    </source>
</evidence>
<dbReference type="EMBL" id="CALNXJ010000045">
    <property type="protein sequence ID" value="CAH3149030.1"/>
    <property type="molecule type" value="Genomic_DNA"/>
</dbReference>
<evidence type="ECO:0000313" key="1">
    <source>
        <dbReference type="EMBL" id="CAH3149030.1"/>
    </source>
</evidence>
<dbReference type="AlphaFoldDB" id="A0AAU9XI18"/>
<keyword evidence="2" id="KW-1185">Reference proteome</keyword>
<proteinExistence type="predicted"/>